<keyword evidence="2" id="KW-1185">Reference proteome</keyword>
<protein>
    <submittedName>
        <fullName evidence="1">Uncharacterized protein</fullName>
    </submittedName>
</protein>
<reference evidence="1" key="1">
    <citation type="submission" date="2020-08" db="EMBL/GenBank/DDBJ databases">
        <title>Multicomponent nature underlies the extraordinary mechanical properties of spider dragline silk.</title>
        <authorList>
            <person name="Kono N."/>
            <person name="Nakamura H."/>
            <person name="Mori M."/>
            <person name="Yoshida Y."/>
            <person name="Ohtoshi R."/>
            <person name="Malay A.D."/>
            <person name="Moran D.A.P."/>
            <person name="Tomita M."/>
            <person name="Numata K."/>
            <person name="Arakawa K."/>
        </authorList>
    </citation>
    <scope>NUCLEOTIDE SEQUENCE</scope>
</reference>
<comment type="caution">
    <text evidence="1">The sequence shown here is derived from an EMBL/GenBank/DDBJ whole genome shotgun (WGS) entry which is preliminary data.</text>
</comment>
<accession>A0A8X6N2J7</accession>
<evidence type="ECO:0000313" key="1">
    <source>
        <dbReference type="EMBL" id="GFS91229.1"/>
    </source>
</evidence>
<proteinExistence type="predicted"/>
<evidence type="ECO:0000313" key="2">
    <source>
        <dbReference type="Proteomes" id="UP000887013"/>
    </source>
</evidence>
<dbReference type="Proteomes" id="UP000887013">
    <property type="component" value="Unassembled WGS sequence"/>
</dbReference>
<dbReference type="EMBL" id="BMAW01099695">
    <property type="protein sequence ID" value="GFS91229.1"/>
    <property type="molecule type" value="Genomic_DNA"/>
</dbReference>
<name>A0A8X6N2J7_NEPPI</name>
<sequence>MTHQLSLDRKAEFVFRLIKHKEFDVDRIGERLAHAQWTSWTITSSILCSHHTRDDSQCSLVQLKCITFRKLWDHLK</sequence>
<dbReference type="AlphaFoldDB" id="A0A8X6N2J7"/>
<organism evidence="1 2">
    <name type="scientific">Nephila pilipes</name>
    <name type="common">Giant wood spider</name>
    <name type="synonym">Nephila maculata</name>
    <dbReference type="NCBI Taxonomy" id="299642"/>
    <lineage>
        <taxon>Eukaryota</taxon>
        <taxon>Metazoa</taxon>
        <taxon>Ecdysozoa</taxon>
        <taxon>Arthropoda</taxon>
        <taxon>Chelicerata</taxon>
        <taxon>Arachnida</taxon>
        <taxon>Araneae</taxon>
        <taxon>Araneomorphae</taxon>
        <taxon>Entelegynae</taxon>
        <taxon>Araneoidea</taxon>
        <taxon>Nephilidae</taxon>
        <taxon>Nephila</taxon>
    </lineage>
</organism>
<gene>
    <name evidence="1" type="ORF">NPIL_671501</name>
</gene>